<accession>A0A6P8ZM85</accession>
<evidence type="ECO:0000313" key="3">
    <source>
        <dbReference type="RefSeq" id="XP_034240164.1"/>
    </source>
</evidence>
<dbReference type="InParanoid" id="A0A6P8ZM85"/>
<dbReference type="Proteomes" id="UP000515158">
    <property type="component" value="Unplaced"/>
</dbReference>
<dbReference type="GeneID" id="117644662"/>
<dbReference type="AlphaFoldDB" id="A0A6P8ZM85"/>
<dbReference type="OrthoDB" id="6361347at2759"/>
<dbReference type="PANTHER" id="PTHR37159:SF1">
    <property type="entry name" value="GH11867P"/>
    <property type="match status" value="1"/>
</dbReference>
<protein>
    <submittedName>
        <fullName evidence="3">Uncharacterized protein LOC117644662</fullName>
    </submittedName>
</protein>
<evidence type="ECO:0000313" key="2">
    <source>
        <dbReference type="Proteomes" id="UP000515158"/>
    </source>
</evidence>
<dbReference type="KEGG" id="tpal:117644662"/>
<gene>
    <name evidence="3" type="primary">LOC117644662</name>
</gene>
<dbReference type="RefSeq" id="XP_034240164.1">
    <property type="nucleotide sequence ID" value="XM_034384273.1"/>
</dbReference>
<evidence type="ECO:0000256" key="1">
    <source>
        <dbReference type="SAM" id="MobiDB-lite"/>
    </source>
</evidence>
<feature type="region of interest" description="Disordered" evidence="1">
    <location>
        <begin position="1"/>
        <end position="22"/>
    </location>
</feature>
<dbReference type="PANTHER" id="PTHR37159">
    <property type="entry name" value="GH11867P"/>
    <property type="match status" value="1"/>
</dbReference>
<proteinExistence type="predicted"/>
<sequence>MPDRQGEQGAAEAEEDPWTSAALGEALAHPHPGAKVARMQRAALDPRLRAKYVRVDYPEGWAAQPREIAPWLDGEGYLVHGDSGSPQTGRPPWFDEQLFLDGQRFSRDCLAGLSQADMLSLFFLFGFPGSLDPLVATANPNRTDCKGEPRALNCPAASLVADTLSGISSGAYAGPCPVLSTLGPDYPSGAILVDADRYRRPFLSQAEMAITQWGFFGLFICKPEVFAAPRATRRELEGLVHMWAVLGYCLGIEDRFNWGLGGLDVVLRRSEEFLRYVAVPSLRALVKQGPDRWEHMSRAMMDGMRAFVPLPSFEANLAYLTEDVLGLGTVLPKALTWRQTLQLWRLRLVLQYLPRWFTSWTSFMSSRLRFILRKRAKAIGLRGGRDVGQDAVENAVENAFEE</sequence>
<reference evidence="3" key="1">
    <citation type="submission" date="2025-08" db="UniProtKB">
        <authorList>
            <consortium name="RefSeq"/>
        </authorList>
    </citation>
    <scope>IDENTIFICATION</scope>
    <source>
        <tissue evidence="3">Total insect</tissue>
    </source>
</reference>
<name>A0A6P8ZM85_THRPL</name>
<organism evidence="3">
    <name type="scientific">Thrips palmi</name>
    <name type="common">Melon thrips</name>
    <dbReference type="NCBI Taxonomy" id="161013"/>
    <lineage>
        <taxon>Eukaryota</taxon>
        <taxon>Metazoa</taxon>
        <taxon>Ecdysozoa</taxon>
        <taxon>Arthropoda</taxon>
        <taxon>Hexapoda</taxon>
        <taxon>Insecta</taxon>
        <taxon>Pterygota</taxon>
        <taxon>Neoptera</taxon>
        <taxon>Paraneoptera</taxon>
        <taxon>Thysanoptera</taxon>
        <taxon>Terebrantia</taxon>
        <taxon>Thripoidea</taxon>
        <taxon>Thripidae</taxon>
        <taxon>Thrips</taxon>
    </lineage>
</organism>
<keyword evidence="2" id="KW-1185">Reference proteome</keyword>